<dbReference type="InterPro" id="IPR029058">
    <property type="entry name" value="AB_hydrolase_fold"/>
</dbReference>
<dbReference type="Gene3D" id="3.40.50.1820">
    <property type="entry name" value="alpha/beta hydrolase"/>
    <property type="match status" value="1"/>
</dbReference>
<evidence type="ECO:0000256" key="1">
    <source>
        <dbReference type="ARBA" id="ARBA00022801"/>
    </source>
</evidence>
<dbReference type="PANTHER" id="PTHR43798">
    <property type="entry name" value="MONOACYLGLYCEROL LIPASE"/>
    <property type="match status" value="1"/>
</dbReference>
<accession>A0AAE9XN68</accession>
<dbReference type="EMBL" id="CP116805">
    <property type="protein sequence ID" value="WCL53261.1"/>
    <property type="molecule type" value="Genomic_DNA"/>
</dbReference>
<dbReference type="GO" id="GO:0016020">
    <property type="term" value="C:membrane"/>
    <property type="evidence" value="ECO:0007669"/>
    <property type="project" value="TreeGrafter"/>
</dbReference>
<gene>
    <name evidence="3" type="ORF">PH603_12015</name>
</gene>
<dbReference type="RefSeq" id="WP_289502773.1">
    <property type="nucleotide sequence ID" value="NZ_CP116805.1"/>
</dbReference>
<dbReference type="AlphaFoldDB" id="A0AAE9XN68"/>
<evidence type="ECO:0000313" key="4">
    <source>
        <dbReference type="Proteomes" id="UP001217500"/>
    </source>
</evidence>
<feature type="domain" description="AB hydrolase-1" evidence="2">
    <location>
        <begin position="28"/>
        <end position="255"/>
    </location>
</feature>
<evidence type="ECO:0000259" key="2">
    <source>
        <dbReference type="Pfam" id="PF12697"/>
    </source>
</evidence>
<sequence length="276" mass="29063">MSYSFETIRLTRPDGDIVVDITGSGPLVVCLHGWSFDRRMWGPLVPLLAPHFRLALVDRRGFGETSAPPGLGCEVDDIAALLDHLGAPACGLIGMSQGGRVALRVSDRLPSRVWGMALISAPLDGFPPPNADEAIPVALYREWAAAGGMDRVRADWVAHPLLQHGGQNDAKELVKSMLASYEGRDLTAPLPTGPAPDIAGRLSKIETPALVVASEHDTGWLHAVADTLVIGLPKASGLRLEGAGHLAAITHPAQVGGAILAFLNSIALPASLRDQC</sequence>
<dbReference type="Proteomes" id="UP001217500">
    <property type="component" value="Chromosome"/>
</dbReference>
<dbReference type="InterPro" id="IPR050266">
    <property type="entry name" value="AB_hydrolase_sf"/>
</dbReference>
<dbReference type="Pfam" id="PF12697">
    <property type="entry name" value="Abhydrolase_6"/>
    <property type="match status" value="1"/>
</dbReference>
<dbReference type="SUPFAM" id="SSF53474">
    <property type="entry name" value="alpha/beta-Hydrolases"/>
    <property type="match status" value="1"/>
</dbReference>
<reference evidence="3" key="1">
    <citation type="submission" date="2023-01" db="EMBL/GenBank/DDBJ databases">
        <title>The genome sequence of Kordiimonadaceae bacterium 6D33.</title>
        <authorList>
            <person name="Liu Y."/>
        </authorList>
    </citation>
    <scope>NUCLEOTIDE SEQUENCE</scope>
    <source>
        <strain evidence="3">6D33</strain>
    </source>
</reference>
<dbReference type="PRINTS" id="PR00111">
    <property type="entry name" value="ABHYDROLASE"/>
</dbReference>
<keyword evidence="4" id="KW-1185">Reference proteome</keyword>
<dbReference type="InterPro" id="IPR000073">
    <property type="entry name" value="AB_hydrolase_1"/>
</dbReference>
<dbReference type="KEGG" id="gso:PH603_12015"/>
<evidence type="ECO:0000313" key="3">
    <source>
        <dbReference type="EMBL" id="WCL53261.1"/>
    </source>
</evidence>
<proteinExistence type="predicted"/>
<protein>
    <submittedName>
        <fullName evidence="3">Alpha/beta hydrolase</fullName>
    </submittedName>
</protein>
<dbReference type="GO" id="GO:0016787">
    <property type="term" value="F:hydrolase activity"/>
    <property type="evidence" value="ECO:0007669"/>
    <property type="project" value="UniProtKB-KW"/>
</dbReference>
<name>A0AAE9XN68_9PROT</name>
<dbReference type="PANTHER" id="PTHR43798:SF31">
    <property type="entry name" value="AB HYDROLASE SUPERFAMILY PROTEIN YCLE"/>
    <property type="match status" value="1"/>
</dbReference>
<keyword evidence="1 3" id="KW-0378">Hydrolase</keyword>
<organism evidence="3 4">
    <name type="scientific">Gimibacter soli</name>
    <dbReference type="NCBI Taxonomy" id="3024400"/>
    <lineage>
        <taxon>Bacteria</taxon>
        <taxon>Pseudomonadati</taxon>
        <taxon>Pseudomonadota</taxon>
        <taxon>Alphaproteobacteria</taxon>
        <taxon>Kordiimonadales</taxon>
        <taxon>Temperatibacteraceae</taxon>
        <taxon>Gimibacter</taxon>
    </lineage>
</organism>